<feature type="compositionally biased region" description="Low complexity" evidence="6">
    <location>
        <begin position="233"/>
        <end position="251"/>
    </location>
</feature>
<feature type="region of interest" description="Disordered" evidence="6">
    <location>
        <begin position="195"/>
        <end position="380"/>
    </location>
</feature>
<evidence type="ECO:0000259" key="7">
    <source>
        <dbReference type="PROSITE" id="PS50071"/>
    </source>
</evidence>
<sequence>MTLDVHPKTEESESKSAFLDLQSGGSHPNSMPPVSIPPNSFGGSHYPPGYYGQMDHSGPYHSAAAQGYPFGMGNTNSPYSPYGSYSPSSRMSYQPDPYAQSVTSLMSKQVLSDRLSLSREPDEPTPKGSGKKKIRKPRTIYSSLQLQQLNKIFQRTQYLSLPERAELAASLGLTQTQVKIWFQNKRSKFKKILKQQQPGGGPLTPQPPGSTNLGGGLSPGDHSDAEDGDQSMGHGTPGPQGHIQGQGQMPGSHNGHSDAGGHLDHSPPPPPHSAGGLMTSPPGSGGGPPPPPPQSSSMMHHHSNMSSPVLPPPHPPSSGAGSSWDLTDSHAHAHSAPGGGAPMYSGQYMPPNLSRHPYGGWGGYGGPPQNPMSSQSSLLT</sequence>
<accession>G1FE98</accession>
<dbReference type="PROSITE" id="PS50071">
    <property type="entry name" value="HOMEOBOX_2"/>
    <property type="match status" value="1"/>
</dbReference>
<feature type="compositionally biased region" description="Basic and acidic residues" evidence="6">
    <location>
        <begin position="1"/>
        <end position="14"/>
    </location>
</feature>
<feature type="compositionally biased region" description="Basic and acidic residues" evidence="6">
    <location>
        <begin position="116"/>
        <end position="125"/>
    </location>
</feature>
<dbReference type="EMBL" id="JN175271">
    <property type="protein sequence ID" value="AEK99644.1"/>
    <property type="molecule type" value="mRNA"/>
</dbReference>
<feature type="DNA-binding region" description="Homeobox" evidence="4">
    <location>
        <begin position="134"/>
        <end position="193"/>
    </location>
</feature>
<keyword evidence="2 4" id="KW-0371">Homeobox</keyword>
<feature type="compositionally biased region" description="Polar residues" evidence="6">
    <location>
        <begin position="371"/>
        <end position="380"/>
    </location>
</feature>
<dbReference type="GO" id="GO:0000978">
    <property type="term" value="F:RNA polymerase II cis-regulatory region sequence-specific DNA binding"/>
    <property type="evidence" value="ECO:0007669"/>
    <property type="project" value="TreeGrafter"/>
</dbReference>
<dbReference type="InterPro" id="IPR020479">
    <property type="entry name" value="HD_metazoa"/>
</dbReference>
<dbReference type="AlphaFoldDB" id="G1FE98"/>
<keyword evidence="3 4" id="KW-0539">Nucleus</keyword>
<keyword evidence="1 4" id="KW-0238">DNA-binding</keyword>
<dbReference type="InterPro" id="IPR050460">
    <property type="entry name" value="Distal-less_Homeobox_TF"/>
</dbReference>
<evidence type="ECO:0000256" key="4">
    <source>
        <dbReference type="PROSITE-ProRule" id="PRU00108"/>
    </source>
</evidence>
<dbReference type="InterPro" id="IPR009057">
    <property type="entry name" value="Homeodomain-like_sf"/>
</dbReference>
<dbReference type="InterPro" id="IPR017970">
    <property type="entry name" value="Homeobox_CS"/>
</dbReference>
<evidence type="ECO:0000256" key="3">
    <source>
        <dbReference type="ARBA" id="ARBA00023242"/>
    </source>
</evidence>
<gene>
    <name evidence="8" type="primary">Dlxa</name>
</gene>
<evidence type="ECO:0000256" key="6">
    <source>
        <dbReference type="SAM" id="MobiDB-lite"/>
    </source>
</evidence>
<reference evidence="8" key="1">
    <citation type="journal article" date="2011" name="BMC Evol. Biol.">
        <title>Annelid Distal-less/Dlx duplications reveal varied post-duplication fates.</title>
        <authorList>
            <person name="McDougall C."/>
            <person name="Korchagina N."/>
            <person name="Tobin J.L."/>
            <person name="Ferrier D.E."/>
        </authorList>
    </citation>
    <scope>NUCLEOTIDE SEQUENCE</scope>
</reference>
<evidence type="ECO:0000256" key="1">
    <source>
        <dbReference type="ARBA" id="ARBA00023125"/>
    </source>
</evidence>
<feature type="compositionally biased region" description="Basic and acidic residues" evidence="6">
    <location>
        <begin position="255"/>
        <end position="265"/>
    </location>
</feature>
<dbReference type="InterPro" id="IPR000047">
    <property type="entry name" value="HTH_motif"/>
</dbReference>
<dbReference type="PROSITE" id="PS00027">
    <property type="entry name" value="HOMEOBOX_1"/>
    <property type="match status" value="1"/>
</dbReference>
<feature type="domain" description="Homeobox" evidence="7">
    <location>
        <begin position="132"/>
        <end position="192"/>
    </location>
</feature>
<feature type="compositionally biased region" description="Basic residues" evidence="6">
    <location>
        <begin position="129"/>
        <end position="138"/>
    </location>
</feature>
<dbReference type="Gene3D" id="1.10.10.60">
    <property type="entry name" value="Homeodomain-like"/>
    <property type="match status" value="1"/>
</dbReference>
<feature type="region of interest" description="Disordered" evidence="6">
    <location>
        <begin position="111"/>
        <end position="138"/>
    </location>
</feature>
<dbReference type="PANTHER" id="PTHR24327:SF81">
    <property type="entry name" value="HOMEOTIC PROTEIN DISTAL-LESS-RELATED"/>
    <property type="match status" value="1"/>
</dbReference>
<dbReference type="SMART" id="SM00389">
    <property type="entry name" value="HOX"/>
    <property type="match status" value="1"/>
</dbReference>
<dbReference type="PRINTS" id="PR00024">
    <property type="entry name" value="HOMEOBOX"/>
</dbReference>
<organism evidence="8">
    <name type="scientific">Spirobranchus lamarcki</name>
    <name type="common">Keelworm</name>
    <name type="synonym">Pomatoceros lamarcki</name>
    <dbReference type="NCBI Taxonomy" id="2082999"/>
    <lineage>
        <taxon>Eukaryota</taxon>
        <taxon>Metazoa</taxon>
        <taxon>Spiralia</taxon>
        <taxon>Lophotrochozoa</taxon>
        <taxon>Annelida</taxon>
        <taxon>Polychaeta</taxon>
        <taxon>Sedentaria</taxon>
        <taxon>Canalipalpata</taxon>
        <taxon>Sabellida</taxon>
        <taxon>Serpulidae</taxon>
        <taxon>Spirobranchus</taxon>
    </lineage>
</organism>
<dbReference type="FunFam" id="1.10.10.60:FF:000707">
    <property type="entry name" value="Dlx"/>
    <property type="match status" value="1"/>
</dbReference>
<dbReference type="PRINTS" id="PR00031">
    <property type="entry name" value="HTHREPRESSR"/>
</dbReference>
<dbReference type="PANTHER" id="PTHR24327">
    <property type="entry name" value="HOMEOBOX PROTEIN"/>
    <property type="match status" value="1"/>
</dbReference>
<evidence type="ECO:0000256" key="2">
    <source>
        <dbReference type="ARBA" id="ARBA00023155"/>
    </source>
</evidence>
<protein>
    <submittedName>
        <fullName evidence="8">Dlxa</fullName>
    </submittedName>
</protein>
<feature type="region of interest" description="Disordered" evidence="6">
    <location>
        <begin position="1"/>
        <end position="41"/>
    </location>
</feature>
<dbReference type="GO" id="GO:0005634">
    <property type="term" value="C:nucleus"/>
    <property type="evidence" value="ECO:0007669"/>
    <property type="project" value="UniProtKB-SubCell"/>
</dbReference>
<dbReference type="InterPro" id="IPR001356">
    <property type="entry name" value="HD"/>
</dbReference>
<dbReference type="Pfam" id="PF00046">
    <property type="entry name" value="Homeodomain"/>
    <property type="match status" value="1"/>
</dbReference>
<evidence type="ECO:0000313" key="8">
    <source>
        <dbReference type="EMBL" id="AEK99644.1"/>
    </source>
</evidence>
<dbReference type="CDD" id="cd00086">
    <property type="entry name" value="homeodomain"/>
    <property type="match status" value="1"/>
</dbReference>
<name>G1FE98_SPILA</name>
<evidence type="ECO:0000256" key="5">
    <source>
        <dbReference type="RuleBase" id="RU000682"/>
    </source>
</evidence>
<proteinExistence type="evidence at transcript level"/>
<comment type="subcellular location">
    <subcellularLocation>
        <location evidence="4 5">Nucleus</location>
    </subcellularLocation>
</comment>
<dbReference type="GO" id="GO:0000981">
    <property type="term" value="F:DNA-binding transcription factor activity, RNA polymerase II-specific"/>
    <property type="evidence" value="ECO:0007669"/>
    <property type="project" value="InterPro"/>
</dbReference>
<dbReference type="SUPFAM" id="SSF46689">
    <property type="entry name" value="Homeodomain-like"/>
    <property type="match status" value="1"/>
</dbReference>